<dbReference type="Proteomes" id="UP001177021">
    <property type="component" value="Unassembled WGS sequence"/>
</dbReference>
<evidence type="ECO:0000313" key="1">
    <source>
        <dbReference type="EMBL" id="CAJ2651413.1"/>
    </source>
</evidence>
<sequence length="416" mass="46504">MEAQAHKDQEEALLKQTHALKKIDLNQEQHFPKQQQQLETKENDSPPPLHEVETILDYKFKNKHLLEKAFTHPTYYSDDSLSYERLEYVGDAVLNLLISKEQFFLYPNLQPGHLTRLRAANVNAEKLARVAIKHGLYRYLRHKKPMLGEQIQEFTKAIEEYPLHSNGLIDVPKNLADIVESTIGAVFIDCDLSIDIVWKVFGKLLEPIIDPYTIQKHPVTELHEICQKKSLKLQFIDLWRESMSVNVLINEKVVGRGIYGSKKEIAHNRAAKNALENMERVLGISTSTNKDLELEERAIQTPPWILRNEFCCWGLLDCSCGVLARGAGMSGEGSSVGEDVLVGDFGIPTPDGFEVEGPDVPEDALEETFQRAAAAAGEGSIGGPEVPHLVSPSLSSVDNSCFKIPPPSTTPSMCVN</sequence>
<keyword evidence="2" id="KW-1185">Reference proteome</keyword>
<evidence type="ECO:0000313" key="2">
    <source>
        <dbReference type="Proteomes" id="UP001177021"/>
    </source>
</evidence>
<gene>
    <name evidence="1" type="ORF">MILVUS5_LOCUS19055</name>
</gene>
<reference evidence="1" key="1">
    <citation type="submission" date="2023-10" db="EMBL/GenBank/DDBJ databases">
        <authorList>
            <person name="Rodriguez Cubillos JULIANA M."/>
            <person name="De Vega J."/>
        </authorList>
    </citation>
    <scope>NUCLEOTIDE SEQUENCE</scope>
</reference>
<protein>
    <submittedName>
        <fullName evidence="1">Uncharacterized protein</fullName>
    </submittedName>
</protein>
<comment type="caution">
    <text evidence="1">The sequence shown here is derived from an EMBL/GenBank/DDBJ whole genome shotgun (WGS) entry which is preliminary data.</text>
</comment>
<organism evidence="1 2">
    <name type="scientific">Trifolium pratense</name>
    <name type="common">Red clover</name>
    <dbReference type="NCBI Taxonomy" id="57577"/>
    <lineage>
        <taxon>Eukaryota</taxon>
        <taxon>Viridiplantae</taxon>
        <taxon>Streptophyta</taxon>
        <taxon>Embryophyta</taxon>
        <taxon>Tracheophyta</taxon>
        <taxon>Spermatophyta</taxon>
        <taxon>Magnoliopsida</taxon>
        <taxon>eudicotyledons</taxon>
        <taxon>Gunneridae</taxon>
        <taxon>Pentapetalae</taxon>
        <taxon>rosids</taxon>
        <taxon>fabids</taxon>
        <taxon>Fabales</taxon>
        <taxon>Fabaceae</taxon>
        <taxon>Papilionoideae</taxon>
        <taxon>50 kb inversion clade</taxon>
        <taxon>NPAAA clade</taxon>
        <taxon>Hologalegina</taxon>
        <taxon>IRL clade</taxon>
        <taxon>Trifolieae</taxon>
        <taxon>Trifolium</taxon>
    </lineage>
</organism>
<name>A0ACB0K501_TRIPR</name>
<proteinExistence type="predicted"/>
<dbReference type="EMBL" id="CASHSV030000132">
    <property type="protein sequence ID" value="CAJ2651413.1"/>
    <property type="molecule type" value="Genomic_DNA"/>
</dbReference>
<accession>A0ACB0K501</accession>